<keyword evidence="2" id="KW-1185">Reference proteome</keyword>
<name>A0A841Q8D6_9BACI</name>
<sequence length="435" mass="51245">MNVGVYLRPWNGTFYTKLSEKTFPKDQIISISEFKGVAQYWVGDSLFNGKDCNNCLFDNKEMMDIYIRCRFLRSLPIDISFNLISKMTESIQTLFEKYKFKIFIGQLIDNYTLDIIERVAQKKNVKFISLVGHFINGYSRFSARGELTNLRRDVSKEEISTVLSKITKEDYKPNFDINKEQSRLLGIKYYYREKVKENYFSLLKHIKSDKYNYHYNTFTFKNKNLNDFINKNTDFEFKKLNDVNIDRDSIYIPLHFTPEATVDYWCEDPLCAFYEDSIIDLICKSSHKLNFIIKEHPAMYMKRELAFYEKLVSFPNVQLVHPYENSNLLLNKVDNIYVYTGSVGVEALIRGKKVFSKTSNYYSDLHPNISITPYLSSTDVQKVVTEYDEKLFIKELLQGLIPAKLINNKKIMNSDLEGISKYLKYYIEECNILSI</sequence>
<comment type="caution">
    <text evidence="1">The sequence shown here is derived from an EMBL/GenBank/DDBJ whole genome shotgun (WGS) entry which is preliminary data.</text>
</comment>
<dbReference type="GO" id="GO:0015774">
    <property type="term" value="P:polysaccharide transport"/>
    <property type="evidence" value="ECO:0007669"/>
    <property type="project" value="InterPro"/>
</dbReference>
<dbReference type="RefSeq" id="WP_174496936.1">
    <property type="nucleotide sequence ID" value="NZ_CADDWK010000010.1"/>
</dbReference>
<reference evidence="1 2" key="1">
    <citation type="submission" date="2020-08" db="EMBL/GenBank/DDBJ databases">
        <title>Genomic Encyclopedia of Type Strains, Phase IV (KMG-IV): sequencing the most valuable type-strain genomes for metagenomic binning, comparative biology and taxonomic classification.</title>
        <authorList>
            <person name="Goeker M."/>
        </authorList>
    </citation>
    <scope>NUCLEOTIDE SEQUENCE [LARGE SCALE GENOMIC DNA]</scope>
    <source>
        <strain evidence="1 2">DSM 19612</strain>
    </source>
</reference>
<evidence type="ECO:0000313" key="2">
    <source>
        <dbReference type="Proteomes" id="UP000581688"/>
    </source>
</evidence>
<protein>
    <recommendedName>
        <fullName evidence="3">Capsule polysaccharide biosynthesis protein</fullName>
    </recommendedName>
</protein>
<dbReference type="Proteomes" id="UP000581688">
    <property type="component" value="Unassembled WGS sequence"/>
</dbReference>
<dbReference type="Pfam" id="PF05159">
    <property type="entry name" value="Capsule_synth"/>
    <property type="match status" value="1"/>
</dbReference>
<evidence type="ECO:0008006" key="3">
    <source>
        <dbReference type="Google" id="ProtNLM"/>
    </source>
</evidence>
<accession>A0A841Q8D6</accession>
<dbReference type="AlphaFoldDB" id="A0A841Q8D6"/>
<dbReference type="GO" id="GO:0000271">
    <property type="term" value="P:polysaccharide biosynthetic process"/>
    <property type="evidence" value="ECO:0007669"/>
    <property type="project" value="InterPro"/>
</dbReference>
<gene>
    <name evidence="1" type="ORF">HNQ94_003031</name>
</gene>
<dbReference type="InterPro" id="IPR007833">
    <property type="entry name" value="Capsule_polysaccharide_synth"/>
</dbReference>
<evidence type="ECO:0000313" key="1">
    <source>
        <dbReference type="EMBL" id="MBB6454542.1"/>
    </source>
</evidence>
<dbReference type="EMBL" id="JACHGH010000010">
    <property type="protein sequence ID" value="MBB6454542.1"/>
    <property type="molecule type" value="Genomic_DNA"/>
</dbReference>
<proteinExistence type="predicted"/>
<organism evidence="1 2">
    <name type="scientific">Salirhabdus euzebyi</name>
    <dbReference type="NCBI Taxonomy" id="394506"/>
    <lineage>
        <taxon>Bacteria</taxon>
        <taxon>Bacillati</taxon>
        <taxon>Bacillota</taxon>
        <taxon>Bacilli</taxon>
        <taxon>Bacillales</taxon>
        <taxon>Bacillaceae</taxon>
        <taxon>Salirhabdus</taxon>
    </lineage>
</organism>